<dbReference type="Proteomes" id="UP000068196">
    <property type="component" value="Chromosome"/>
</dbReference>
<evidence type="ECO:0000313" key="1">
    <source>
        <dbReference type="EMBL" id="BAU23629.1"/>
    </source>
</evidence>
<gene>
    <name evidence="1" type="ORF">THC_1261</name>
</gene>
<dbReference type="EMBL" id="AP014945">
    <property type="protein sequence ID" value="BAU23629.1"/>
    <property type="molecule type" value="Genomic_DNA"/>
</dbReference>
<reference evidence="1 2" key="1">
    <citation type="journal article" date="2016" name="Int. J. Syst. Evol. Microbiol.">
        <title>Caldimicrobium thiodismutans sp. nov., a sulfur-disproportionating bacterium isolated from a hot spring, and emended description of the genus Caldimicrobium.</title>
        <authorList>
            <person name="Kojima H."/>
            <person name="Umezawa K."/>
            <person name="Fukui M."/>
        </authorList>
    </citation>
    <scope>NUCLEOTIDE SEQUENCE [LARGE SCALE GENOMIC DNA]</scope>
    <source>
        <strain evidence="1 2">TF1</strain>
    </source>
</reference>
<organism evidence="1 2">
    <name type="scientific">Caldimicrobium thiodismutans</name>
    <dbReference type="NCBI Taxonomy" id="1653476"/>
    <lineage>
        <taxon>Bacteria</taxon>
        <taxon>Pseudomonadati</taxon>
        <taxon>Thermodesulfobacteriota</taxon>
        <taxon>Thermodesulfobacteria</taxon>
        <taxon>Thermodesulfobacteriales</taxon>
        <taxon>Thermodesulfobacteriaceae</taxon>
        <taxon>Caldimicrobium</taxon>
    </lineage>
</organism>
<sequence>MILKIKELSEELGLTGRALGRAIAKNIKPGDTLDFEGFLAISNSFVDELVKVLLEKLGKEGLLNLKFINMDPLLEALLKKSIKLRTLELSRRQKIIEDINAKFSQIQRKSIFPFST</sequence>
<dbReference type="KEGG" id="cthi:THC_1261"/>
<keyword evidence="2" id="KW-1185">Reference proteome</keyword>
<name>A0A0U4W3H0_9BACT</name>
<proteinExistence type="predicted"/>
<dbReference type="STRING" id="1653476.THC_1261"/>
<accession>A0A0U4W3H0</accession>
<dbReference type="AlphaFoldDB" id="A0A0U4W3H0"/>
<reference evidence="2" key="2">
    <citation type="journal article" date="2016" name="Int. J. Syst. Evol. Microbiol.">
        <title>Caldimicrobium thiodismutans sp. nov., a sulfur-disproportionating bacterium isolated from a hot spring.</title>
        <authorList>
            <person name="Kojima H."/>
            <person name="Umezawa K."/>
            <person name="Fukui M."/>
        </authorList>
    </citation>
    <scope>NUCLEOTIDE SEQUENCE [LARGE SCALE GENOMIC DNA]</scope>
    <source>
        <strain evidence="2">TF1</strain>
    </source>
</reference>
<dbReference type="RefSeq" id="WP_068514911.1">
    <property type="nucleotide sequence ID" value="NZ_AP014945.1"/>
</dbReference>
<protein>
    <submittedName>
        <fullName evidence="1">Uncharacterized protein</fullName>
    </submittedName>
</protein>
<evidence type="ECO:0000313" key="2">
    <source>
        <dbReference type="Proteomes" id="UP000068196"/>
    </source>
</evidence>